<protein>
    <recommendedName>
        <fullName evidence="3">MSHA biogenesis protein MshK</fullName>
    </recommendedName>
</protein>
<gene>
    <name evidence="1" type="ORF">ACFOEK_15020</name>
</gene>
<name>A0ABV7HEN3_9GAMM</name>
<reference evidence="2" key="1">
    <citation type="journal article" date="2019" name="Int. J. Syst. Evol. Microbiol.">
        <title>The Global Catalogue of Microorganisms (GCM) 10K type strain sequencing project: providing services to taxonomists for standard genome sequencing and annotation.</title>
        <authorList>
            <consortium name="The Broad Institute Genomics Platform"/>
            <consortium name="The Broad Institute Genome Sequencing Center for Infectious Disease"/>
            <person name="Wu L."/>
            <person name="Ma J."/>
        </authorList>
    </citation>
    <scope>NUCLEOTIDE SEQUENCE [LARGE SCALE GENOMIC DNA]</scope>
    <source>
        <strain evidence="2">KCTC 52438</strain>
    </source>
</reference>
<proteinExistence type="predicted"/>
<comment type="caution">
    <text evidence="1">The sequence shown here is derived from an EMBL/GenBank/DDBJ whole genome shotgun (WGS) entry which is preliminary data.</text>
</comment>
<evidence type="ECO:0000313" key="1">
    <source>
        <dbReference type="EMBL" id="MFC3152344.1"/>
    </source>
</evidence>
<dbReference type="EMBL" id="JBHRSZ010000006">
    <property type="protein sequence ID" value="MFC3152344.1"/>
    <property type="molecule type" value="Genomic_DNA"/>
</dbReference>
<accession>A0ABV7HEN3</accession>
<evidence type="ECO:0008006" key="3">
    <source>
        <dbReference type="Google" id="ProtNLM"/>
    </source>
</evidence>
<keyword evidence="2" id="KW-1185">Reference proteome</keyword>
<sequence>MRLSVRLKRLIVACVSLCVLLIGTKTLADPMRPPGYGAVSTTKSYRSTTYSLSQILISDDRKRAIINETLVSEGVKIDGAKVLKIEEDRVILRVDGKLKVLAINDTKGFQIKRETE</sequence>
<dbReference type="Proteomes" id="UP001595476">
    <property type="component" value="Unassembled WGS sequence"/>
</dbReference>
<organism evidence="1 2">
    <name type="scientific">Litoribrevibacter euphylliae</name>
    <dbReference type="NCBI Taxonomy" id="1834034"/>
    <lineage>
        <taxon>Bacteria</taxon>
        <taxon>Pseudomonadati</taxon>
        <taxon>Pseudomonadota</taxon>
        <taxon>Gammaproteobacteria</taxon>
        <taxon>Oceanospirillales</taxon>
        <taxon>Oceanospirillaceae</taxon>
        <taxon>Litoribrevibacter</taxon>
    </lineage>
</organism>
<evidence type="ECO:0000313" key="2">
    <source>
        <dbReference type="Proteomes" id="UP001595476"/>
    </source>
</evidence>